<keyword evidence="4" id="KW-0479">Metal-binding</keyword>
<dbReference type="STRING" id="1548207.AXK11_00165"/>
<dbReference type="GO" id="GO:0046872">
    <property type="term" value="F:metal ion binding"/>
    <property type="evidence" value="ECO:0007669"/>
    <property type="project" value="UniProtKB-KW"/>
</dbReference>
<evidence type="ECO:0000313" key="8">
    <source>
        <dbReference type="EMBL" id="KXU37687.1"/>
    </source>
</evidence>
<organism evidence="8 9">
    <name type="scientific">Cephaloticoccus primus</name>
    <dbReference type="NCBI Taxonomy" id="1548207"/>
    <lineage>
        <taxon>Bacteria</taxon>
        <taxon>Pseudomonadati</taxon>
        <taxon>Verrucomicrobiota</taxon>
        <taxon>Opitutia</taxon>
        <taxon>Opitutales</taxon>
        <taxon>Opitutaceae</taxon>
        <taxon>Cephaloticoccus</taxon>
    </lineage>
</organism>
<keyword evidence="6" id="KW-0460">Magnesium</keyword>
<reference evidence="9" key="1">
    <citation type="submission" date="2016-02" db="EMBL/GenBank/DDBJ databases">
        <authorList>
            <person name="Sanders J.G."/>
            <person name="Lin J.Y."/>
            <person name="Wertz J.T."/>
            <person name="Russell J.A."/>
            <person name="Moreau C.S."/>
            <person name="Powell S."/>
        </authorList>
    </citation>
    <scope>NUCLEOTIDE SEQUENCE [LARGE SCALE GENOMIC DNA]</scope>
    <source>
        <strain evidence="9">CAG34</strain>
    </source>
</reference>
<accession>A0A139SSZ9</accession>
<dbReference type="AlphaFoldDB" id="A0A139SSZ9"/>
<dbReference type="SUPFAM" id="SSF88723">
    <property type="entry name" value="PIN domain-like"/>
    <property type="match status" value="1"/>
</dbReference>
<evidence type="ECO:0000256" key="3">
    <source>
        <dbReference type="ARBA" id="ARBA00022722"/>
    </source>
</evidence>
<dbReference type="EMBL" id="LSZQ01000012">
    <property type="protein sequence ID" value="KXU37687.1"/>
    <property type="molecule type" value="Genomic_DNA"/>
</dbReference>
<proteinExistence type="inferred from homology"/>
<dbReference type="GO" id="GO:0004518">
    <property type="term" value="F:nuclease activity"/>
    <property type="evidence" value="ECO:0007669"/>
    <property type="project" value="UniProtKB-KW"/>
</dbReference>
<dbReference type="PANTHER" id="PTHR33653">
    <property type="entry name" value="RIBONUCLEASE VAPC2"/>
    <property type="match status" value="1"/>
</dbReference>
<evidence type="ECO:0000256" key="1">
    <source>
        <dbReference type="ARBA" id="ARBA00001946"/>
    </source>
</evidence>
<sequence>MVEVLQGIRSPQALTDLESKFEQMIYLPTDKSTWQLIQKTSPGLLRAGLPTAMPDLIIAGCAIAADATVFTYDSDFDQIPDLKVIHSFA</sequence>
<dbReference type="InterPro" id="IPR050556">
    <property type="entry name" value="Type_II_TA_system_RNase"/>
</dbReference>
<evidence type="ECO:0000256" key="4">
    <source>
        <dbReference type="ARBA" id="ARBA00022723"/>
    </source>
</evidence>
<dbReference type="InterPro" id="IPR029060">
    <property type="entry name" value="PIN-like_dom_sf"/>
</dbReference>
<protein>
    <recommendedName>
        <fullName evidence="10">PIN domain-containing protein</fullName>
    </recommendedName>
</protein>
<comment type="similarity">
    <text evidence="7">Belongs to the PINc/VapC protein family.</text>
</comment>
<keyword evidence="2" id="KW-1277">Toxin-antitoxin system</keyword>
<evidence type="ECO:0000256" key="7">
    <source>
        <dbReference type="ARBA" id="ARBA00038093"/>
    </source>
</evidence>
<evidence type="ECO:0000256" key="2">
    <source>
        <dbReference type="ARBA" id="ARBA00022649"/>
    </source>
</evidence>
<gene>
    <name evidence="8" type="ORF">AXK11_00165</name>
</gene>
<evidence type="ECO:0000256" key="6">
    <source>
        <dbReference type="ARBA" id="ARBA00022842"/>
    </source>
</evidence>
<keyword evidence="5" id="KW-0378">Hydrolase</keyword>
<evidence type="ECO:0000256" key="5">
    <source>
        <dbReference type="ARBA" id="ARBA00022801"/>
    </source>
</evidence>
<dbReference type="GO" id="GO:0016787">
    <property type="term" value="F:hydrolase activity"/>
    <property type="evidence" value="ECO:0007669"/>
    <property type="project" value="UniProtKB-KW"/>
</dbReference>
<comment type="caution">
    <text evidence="8">The sequence shown here is derived from an EMBL/GenBank/DDBJ whole genome shotgun (WGS) entry which is preliminary data.</text>
</comment>
<dbReference type="Proteomes" id="UP000070058">
    <property type="component" value="Unassembled WGS sequence"/>
</dbReference>
<comment type="cofactor">
    <cofactor evidence="1">
        <name>Mg(2+)</name>
        <dbReference type="ChEBI" id="CHEBI:18420"/>
    </cofactor>
</comment>
<keyword evidence="9" id="KW-1185">Reference proteome</keyword>
<evidence type="ECO:0000313" key="9">
    <source>
        <dbReference type="Proteomes" id="UP000070058"/>
    </source>
</evidence>
<dbReference type="Gene3D" id="3.40.50.1010">
    <property type="entry name" value="5'-nuclease"/>
    <property type="match status" value="1"/>
</dbReference>
<keyword evidence="3" id="KW-0540">Nuclease</keyword>
<name>A0A139SSZ9_9BACT</name>
<evidence type="ECO:0008006" key="10">
    <source>
        <dbReference type="Google" id="ProtNLM"/>
    </source>
</evidence>
<dbReference type="PANTHER" id="PTHR33653:SF1">
    <property type="entry name" value="RIBONUCLEASE VAPC2"/>
    <property type="match status" value="1"/>
</dbReference>